<organism evidence="4 5">
    <name type="scientific">Candidatus Iainarchaeum sp</name>
    <dbReference type="NCBI Taxonomy" id="3101447"/>
    <lineage>
        <taxon>Archaea</taxon>
        <taxon>Candidatus Iainarchaeota</taxon>
        <taxon>Candidatus Iainarchaeia</taxon>
        <taxon>Candidatus Iainarchaeales</taxon>
        <taxon>Candidatus Iainarchaeaceae</taxon>
        <taxon>Candidatus Iainarchaeum</taxon>
    </lineage>
</organism>
<feature type="binding site" evidence="1">
    <location>
        <position position="124"/>
    </location>
    <ligand>
        <name>Mg(2+)</name>
        <dbReference type="ChEBI" id="CHEBI:18420"/>
        <label>1</label>
    </ligand>
</feature>
<dbReference type="Proteomes" id="UP000226592">
    <property type="component" value="Unassembled WGS sequence"/>
</dbReference>
<keyword evidence="1" id="KW-0547">Nucleotide-binding</keyword>
<feature type="binding site" evidence="1">
    <location>
        <position position="308"/>
    </location>
    <ligand>
        <name>substrate</name>
    </ligand>
</feature>
<name>A0A2D6M108_9ARCH</name>
<dbReference type="Gene3D" id="3.90.650.10">
    <property type="entry name" value="PurM-like C-terminal domain"/>
    <property type="match status" value="1"/>
</dbReference>
<dbReference type="Pfam" id="PF02769">
    <property type="entry name" value="AIRS_C"/>
    <property type="match status" value="1"/>
</dbReference>
<protein>
    <recommendedName>
        <fullName evidence="1">Thiamine-monophosphate kinase</fullName>
        <shortName evidence="1">TMP kinase</shortName>
        <shortName evidence="1">Thiamine-phosphate kinase</shortName>
        <ecNumber evidence="1">2.7.4.16</ecNumber>
    </recommendedName>
</protein>
<feature type="binding site" evidence="1">
    <location>
        <position position="47"/>
    </location>
    <ligand>
        <name>Mg(2+)</name>
        <dbReference type="ChEBI" id="CHEBI:18420"/>
        <label>2</label>
    </ligand>
</feature>
<feature type="binding site" evidence="1">
    <location>
        <position position="45"/>
    </location>
    <ligand>
        <name>Mg(2+)</name>
        <dbReference type="ChEBI" id="CHEBI:18420"/>
        <label>4</label>
    </ligand>
</feature>
<feature type="binding site" evidence="1">
    <location>
        <position position="76"/>
    </location>
    <ligand>
        <name>Mg(2+)</name>
        <dbReference type="ChEBI" id="CHEBI:18420"/>
        <label>3</label>
    </ligand>
</feature>
<gene>
    <name evidence="1 4" type="primary">thiL</name>
    <name evidence="4" type="ORF">CL943_02115</name>
</gene>
<sequence length="312" mass="34099">MRLNEIGEHNLIKRITRKAKNRNVLVGIGDDAAVIKTGKGKMVITVDTLVENDHFTLKWFTPKQVGMKAMEINTSDIGAMNAIPRYALVSLCLPKTTTLNFVDGLYKGIYSVADKYGIDIVGGNMTHGHEIVVDITMIGEAKGKIPLRSNARPGDYIISSGNLGASTAGLNLFLKKKSGFAAVKKKHVEPKAKLKKAYALAKYTNAMEDCSDGLASEVRNICAQSKCGAVIEWDKIPVSRETIKAAKAIGLESKNFALFGGEDFELIATVPKKHLSKVKGFVVGRITKEKKIYLKKNGKKEQLEKAGYDHFA</sequence>
<dbReference type="GO" id="GO:0009030">
    <property type="term" value="F:thiamine-phosphate kinase activity"/>
    <property type="evidence" value="ECO:0007669"/>
    <property type="project" value="UniProtKB-UniRule"/>
</dbReference>
<comment type="pathway">
    <text evidence="1">Cofactor biosynthesis; thiamine diphosphate biosynthesis; thiamine diphosphate from thiamine phosphate: step 1/1.</text>
</comment>
<keyword evidence="1" id="KW-0479">Metal-binding</keyword>
<comment type="similarity">
    <text evidence="1">Belongs to the thiamine-monophosphate kinase family.</text>
</comment>
<reference evidence="5" key="1">
    <citation type="submission" date="2017-09" db="EMBL/GenBank/DDBJ databases">
        <title>The Reconstruction of 2,631 Draft Metagenome-Assembled Genomes from the Global Oceans.</title>
        <authorList>
            <person name="Tully B.J."/>
            <person name="Graham E.D."/>
            <person name="Heidelberg J.F."/>
        </authorList>
    </citation>
    <scope>NUCLEOTIDE SEQUENCE [LARGE SCALE GENOMIC DNA]</scope>
</reference>
<dbReference type="GO" id="GO:0009229">
    <property type="term" value="P:thiamine diphosphate biosynthetic process"/>
    <property type="evidence" value="ECO:0007669"/>
    <property type="project" value="UniProtKB-UniRule"/>
</dbReference>
<evidence type="ECO:0000259" key="2">
    <source>
        <dbReference type="Pfam" id="PF00586"/>
    </source>
</evidence>
<dbReference type="InterPro" id="IPR036676">
    <property type="entry name" value="PurM-like_C_sf"/>
</dbReference>
<feature type="domain" description="PurM-like C-terminal" evidence="3">
    <location>
        <begin position="152"/>
        <end position="294"/>
    </location>
</feature>
<dbReference type="InterPro" id="IPR006283">
    <property type="entry name" value="ThiL-like"/>
</dbReference>
<proteinExistence type="inferred from homology"/>
<evidence type="ECO:0000256" key="1">
    <source>
        <dbReference type="HAMAP-Rule" id="MF_02128"/>
    </source>
</evidence>
<dbReference type="SUPFAM" id="SSF55326">
    <property type="entry name" value="PurM N-terminal domain-like"/>
    <property type="match status" value="1"/>
</dbReference>
<dbReference type="GO" id="GO:0005524">
    <property type="term" value="F:ATP binding"/>
    <property type="evidence" value="ECO:0007669"/>
    <property type="project" value="UniProtKB-UniRule"/>
</dbReference>
<dbReference type="InterPro" id="IPR016188">
    <property type="entry name" value="PurM-like_N"/>
</dbReference>
<accession>A0A2D6M108</accession>
<dbReference type="GO" id="GO:0009228">
    <property type="term" value="P:thiamine biosynthetic process"/>
    <property type="evidence" value="ECO:0007669"/>
    <property type="project" value="UniProtKB-KW"/>
</dbReference>
<dbReference type="UniPathway" id="UPA00060">
    <property type="reaction ID" value="UER00142"/>
</dbReference>
<feature type="binding site" evidence="1">
    <location>
        <position position="262"/>
    </location>
    <ligand>
        <name>substrate</name>
    </ligand>
</feature>
<dbReference type="PIRSF" id="PIRSF005303">
    <property type="entry name" value="Thiam_monoph_kin"/>
    <property type="match status" value="1"/>
</dbReference>
<dbReference type="Pfam" id="PF00586">
    <property type="entry name" value="AIRS"/>
    <property type="match status" value="1"/>
</dbReference>
<feature type="binding site" evidence="1">
    <location>
        <begin position="123"/>
        <end position="124"/>
    </location>
    <ligand>
        <name>ATP</name>
        <dbReference type="ChEBI" id="CHEBI:30616"/>
    </ligand>
</feature>
<keyword evidence="1" id="KW-0808">Transferase</keyword>
<feature type="binding site" evidence="1">
    <location>
        <position position="76"/>
    </location>
    <ligand>
        <name>Mg(2+)</name>
        <dbReference type="ChEBI" id="CHEBI:18420"/>
        <label>2</label>
    </ligand>
</feature>
<feature type="binding site" evidence="1">
    <location>
        <position position="76"/>
    </location>
    <ligand>
        <name>Mg(2+)</name>
        <dbReference type="ChEBI" id="CHEBI:18420"/>
        <label>4</label>
    </ligand>
</feature>
<dbReference type="InterPro" id="IPR010918">
    <property type="entry name" value="PurM-like_C_dom"/>
</dbReference>
<dbReference type="EMBL" id="NZBU01000007">
    <property type="protein sequence ID" value="MAG22079.1"/>
    <property type="molecule type" value="Genomic_DNA"/>
</dbReference>
<feature type="binding site" evidence="1">
    <location>
        <position position="31"/>
    </location>
    <ligand>
        <name>Mg(2+)</name>
        <dbReference type="ChEBI" id="CHEBI:18420"/>
        <label>4</label>
    </ligand>
</feature>
<dbReference type="EC" id="2.7.4.16" evidence="1"/>
<dbReference type="Gene3D" id="3.30.1330.10">
    <property type="entry name" value="PurM-like, N-terminal domain"/>
    <property type="match status" value="1"/>
</dbReference>
<feature type="binding site" evidence="1">
    <location>
        <position position="148"/>
    </location>
    <ligand>
        <name>ATP</name>
        <dbReference type="ChEBI" id="CHEBI:30616"/>
    </ligand>
</feature>
<dbReference type="GO" id="GO:0000287">
    <property type="term" value="F:magnesium ion binding"/>
    <property type="evidence" value="ECO:0007669"/>
    <property type="project" value="UniProtKB-UniRule"/>
</dbReference>
<feature type="binding site" evidence="1">
    <location>
        <position position="47"/>
    </location>
    <ligand>
        <name>Mg(2+)</name>
        <dbReference type="ChEBI" id="CHEBI:18420"/>
        <label>1</label>
    </ligand>
</feature>
<dbReference type="SUPFAM" id="SSF56042">
    <property type="entry name" value="PurM C-terminal domain-like"/>
    <property type="match status" value="1"/>
</dbReference>
<keyword evidence="1" id="KW-0784">Thiamine biosynthesis</keyword>
<comment type="function">
    <text evidence="1">Catalyzes the ATP-dependent phosphorylation of thiamine-monophosphate (TMP) to form thiamine-pyrophosphate (TPP), the active form of vitamin B1.</text>
</comment>
<feature type="binding site" evidence="1">
    <location>
        <position position="106"/>
    </location>
    <ligand>
        <name>ATP</name>
        <dbReference type="ChEBI" id="CHEBI:30616"/>
    </ligand>
</feature>
<comment type="miscellaneous">
    <text evidence="1">Reaction mechanism of ThiL seems to utilize a direct, inline transfer of the gamma-phosphate of ATP to TMP rather than a phosphorylated enzyme intermediate.</text>
</comment>
<evidence type="ECO:0000259" key="3">
    <source>
        <dbReference type="Pfam" id="PF02769"/>
    </source>
</evidence>
<evidence type="ECO:0000313" key="5">
    <source>
        <dbReference type="Proteomes" id="UP000226592"/>
    </source>
</evidence>
<comment type="caution">
    <text evidence="1">Lacks conserved residue(s) required for the propagation of feature annotation.</text>
</comment>
<dbReference type="PANTHER" id="PTHR30270">
    <property type="entry name" value="THIAMINE-MONOPHOSPHATE KINASE"/>
    <property type="match status" value="1"/>
</dbReference>
<feature type="domain" description="PurM-like N-terminal" evidence="2">
    <location>
        <begin position="29"/>
        <end position="140"/>
    </location>
</feature>
<feature type="binding site" evidence="1">
    <location>
        <position position="31"/>
    </location>
    <ligand>
        <name>Mg(2+)</name>
        <dbReference type="ChEBI" id="CHEBI:18420"/>
        <label>3</label>
    </ligand>
</feature>
<dbReference type="InterPro" id="IPR036921">
    <property type="entry name" value="PurM-like_N_sf"/>
</dbReference>
<evidence type="ECO:0000313" key="4">
    <source>
        <dbReference type="EMBL" id="MAG22079.1"/>
    </source>
</evidence>
<keyword evidence="1" id="KW-0067">ATP-binding</keyword>
<feature type="binding site" evidence="1">
    <location>
        <position position="54"/>
    </location>
    <ligand>
        <name>substrate</name>
    </ligand>
</feature>
<feature type="binding site" evidence="1">
    <location>
        <position position="212"/>
    </location>
    <ligand>
        <name>Mg(2+)</name>
        <dbReference type="ChEBI" id="CHEBI:18420"/>
        <label>5</label>
    </ligand>
</feature>
<feature type="binding site" evidence="1">
    <location>
        <position position="211"/>
    </location>
    <ligand>
        <name>ATP</name>
        <dbReference type="ChEBI" id="CHEBI:30616"/>
    </ligand>
</feature>
<dbReference type="CDD" id="cd02194">
    <property type="entry name" value="ThiL"/>
    <property type="match status" value="1"/>
</dbReference>
<dbReference type="AlphaFoldDB" id="A0A2D6M108"/>
<dbReference type="NCBIfam" id="TIGR01379">
    <property type="entry name" value="thiL"/>
    <property type="match status" value="1"/>
</dbReference>
<keyword evidence="1 4" id="KW-0418">Kinase</keyword>
<keyword evidence="1" id="KW-0460">Magnesium</keyword>
<dbReference type="PANTHER" id="PTHR30270:SF0">
    <property type="entry name" value="THIAMINE-MONOPHOSPHATE KINASE"/>
    <property type="match status" value="1"/>
</dbReference>
<feature type="binding site" evidence="1">
    <location>
        <position position="209"/>
    </location>
    <ligand>
        <name>Mg(2+)</name>
        <dbReference type="ChEBI" id="CHEBI:18420"/>
        <label>3</label>
    </ligand>
</feature>
<comment type="caution">
    <text evidence="4">The sequence shown here is derived from an EMBL/GenBank/DDBJ whole genome shotgun (WGS) entry which is preliminary data.</text>
</comment>
<dbReference type="HAMAP" id="MF_02128">
    <property type="entry name" value="TMP_kinase"/>
    <property type="match status" value="1"/>
</dbReference>
<comment type="catalytic activity">
    <reaction evidence="1">
        <text>thiamine phosphate + ATP = thiamine diphosphate + ADP</text>
        <dbReference type="Rhea" id="RHEA:15913"/>
        <dbReference type="ChEBI" id="CHEBI:30616"/>
        <dbReference type="ChEBI" id="CHEBI:37575"/>
        <dbReference type="ChEBI" id="CHEBI:58937"/>
        <dbReference type="ChEBI" id="CHEBI:456216"/>
        <dbReference type="EC" id="2.7.4.16"/>
    </reaction>
</comment>